<dbReference type="RefSeq" id="WP_263048593.1">
    <property type="nucleotide sequence ID" value="NZ_CP106738.1"/>
</dbReference>
<evidence type="ECO:0000313" key="2">
    <source>
        <dbReference type="EMBL" id="UXX84260.1"/>
    </source>
</evidence>
<gene>
    <name evidence="2" type="ORF">N7U68_06305</name>
</gene>
<sequence>MRISVLTSCMAMLGLAACSTTTPAGTATLGSDPVMGGGTYSSPGGLSVAIDVQNIGGKTGVCGVWAQSKSQSVMTRGKAQQVIGSGAVVLNGEALVNGLTFLREVDPATSYTGQTGHCVVSERPWSAADAGRRAQIIIPRQIVFNDLDGGVGGASGTVIYFRPGGPSAHPSDPKPWDPA</sequence>
<proteinExistence type="predicted"/>
<dbReference type="Proteomes" id="UP001064087">
    <property type="component" value="Chromosome"/>
</dbReference>
<evidence type="ECO:0000313" key="3">
    <source>
        <dbReference type="Proteomes" id="UP001064087"/>
    </source>
</evidence>
<dbReference type="PROSITE" id="PS51257">
    <property type="entry name" value="PROKAR_LIPOPROTEIN"/>
    <property type="match status" value="1"/>
</dbReference>
<evidence type="ECO:0000256" key="1">
    <source>
        <dbReference type="SAM" id="SignalP"/>
    </source>
</evidence>
<keyword evidence="3" id="KW-1185">Reference proteome</keyword>
<keyword evidence="1" id="KW-0732">Signal</keyword>
<dbReference type="EMBL" id="CP106738">
    <property type="protein sequence ID" value="UXX84260.1"/>
    <property type="molecule type" value="Genomic_DNA"/>
</dbReference>
<feature type="signal peptide" evidence="1">
    <location>
        <begin position="1"/>
        <end position="24"/>
    </location>
</feature>
<organism evidence="2 3">
    <name type="scientific">Roseovarius pelagicus</name>
    <dbReference type="NCBI Taxonomy" id="2980108"/>
    <lineage>
        <taxon>Bacteria</taxon>
        <taxon>Pseudomonadati</taxon>
        <taxon>Pseudomonadota</taxon>
        <taxon>Alphaproteobacteria</taxon>
        <taxon>Rhodobacterales</taxon>
        <taxon>Roseobacteraceae</taxon>
        <taxon>Roseovarius</taxon>
    </lineage>
</organism>
<name>A0ABY6DKG5_9RHOB</name>
<feature type="chain" id="PRO_5047509118" description="Lipoprotein" evidence="1">
    <location>
        <begin position="25"/>
        <end position="179"/>
    </location>
</feature>
<accession>A0ABY6DKG5</accession>
<reference evidence="2" key="1">
    <citation type="submission" date="2022-10" db="EMBL/GenBank/DDBJ databases">
        <title>Roseovarius pelagicus sp. nov., isolated from Arctic seawater.</title>
        <authorList>
            <person name="Hong Y.W."/>
            <person name="Hwang C.Y."/>
        </authorList>
    </citation>
    <scope>NUCLEOTIDE SEQUENCE</scope>
    <source>
        <strain evidence="2">HL-MP18</strain>
    </source>
</reference>
<protein>
    <recommendedName>
        <fullName evidence="4">Lipoprotein</fullName>
    </recommendedName>
</protein>
<evidence type="ECO:0008006" key="4">
    <source>
        <dbReference type="Google" id="ProtNLM"/>
    </source>
</evidence>